<gene>
    <name evidence="2" type="ORF">GA0070620_3820</name>
</gene>
<accession>A0A1C3N6S8</accession>
<dbReference type="OrthoDB" id="3469122at2"/>
<dbReference type="InterPro" id="IPR025463">
    <property type="entry name" value="DUF4314"/>
</dbReference>
<protein>
    <recommendedName>
        <fullName evidence="1">DUF4314 domain-containing protein</fullName>
    </recommendedName>
</protein>
<sequence>MTSYKAGQRVVLVRTSDPHTLLRPGDTGTVRRHDQRHNIVEVTWDSGSTLSMCLDVGDRIAPVTTTPPRPGGLVGEATGWAAALQRMRAAGTEAGRTAAEWWAQDTIGARVGGDTRLAARRILAGIADGDPAVLDALPHFSSAGESVDIAGWELFADATGDTTGWFGLRIQQRDEAMAVYRDAYDTAATDRVADLCHLAASPTGRDVSHLHPDRVRIGDVGVFAGDWARTTGPDGDDRIEVGFVGTLIDHWNGWAVFSCTRPVAEAIVADQQRHRDQYRHRLREQGVPADDLDRRVDAELADLSFDGDVIVADQRALSDDPEAIERITPDGDGRYVVMGRSWCWEAVDPYACDRIVGDLPDTDQA</sequence>
<dbReference type="Pfam" id="PF14192">
    <property type="entry name" value="DUF4314"/>
    <property type="match status" value="1"/>
</dbReference>
<keyword evidence="3" id="KW-1185">Reference proteome</keyword>
<organism evidence="2 3">
    <name type="scientific">Micromonospora krabiensis</name>
    <dbReference type="NCBI Taxonomy" id="307121"/>
    <lineage>
        <taxon>Bacteria</taxon>
        <taxon>Bacillati</taxon>
        <taxon>Actinomycetota</taxon>
        <taxon>Actinomycetes</taxon>
        <taxon>Micromonosporales</taxon>
        <taxon>Micromonosporaceae</taxon>
        <taxon>Micromonospora</taxon>
    </lineage>
</organism>
<dbReference type="RefSeq" id="WP_091598998.1">
    <property type="nucleotide sequence ID" value="NZ_JBHRWG010000004.1"/>
</dbReference>
<dbReference type="AlphaFoldDB" id="A0A1C3N6S8"/>
<dbReference type="PATRIC" id="fig|307121.4.peg.3901"/>
<feature type="domain" description="DUF4314" evidence="1">
    <location>
        <begin position="3"/>
        <end position="53"/>
    </location>
</feature>
<name>A0A1C3N6S8_9ACTN</name>
<proteinExistence type="predicted"/>
<evidence type="ECO:0000259" key="1">
    <source>
        <dbReference type="Pfam" id="PF14192"/>
    </source>
</evidence>
<reference evidence="3" key="1">
    <citation type="submission" date="2016-06" db="EMBL/GenBank/DDBJ databases">
        <authorList>
            <person name="Varghese N."/>
        </authorList>
    </citation>
    <scope>NUCLEOTIDE SEQUENCE [LARGE SCALE GENOMIC DNA]</scope>
    <source>
        <strain evidence="3">DSM 45344</strain>
    </source>
</reference>
<dbReference type="EMBL" id="LT598496">
    <property type="protein sequence ID" value="SBV28281.1"/>
    <property type="molecule type" value="Genomic_DNA"/>
</dbReference>
<dbReference type="Proteomes" id="UP000199393">
    <property type="component" value="Chromosome I"/>
</dbReference>
<evidence type="ECO:0000313" key="2">
    <source>
        <dbReference type="EMBL" id="SBV28281.1"/>
    </source>
</evidence>
<evidence type="ECO:0000313" key="3">
    <source>
        <dbReference type="Proteomes" id="UP000199393"/>
    </source>
</evidence>
<dbReference type="STRING" id="307121.GA0070620_3820"/>